<dbReference type="Proteomes" id="UP000232587">
    <property type="component" value="Unassembled WGS sequence"/>
</dbReference>
<accession>A0A2N0I2B1</accession>
<dbReference type="EMBL" id="PHUF01000002">
    <property type="protein sequence ID" value="PKB25307.1"/>
    <property type="molecule type" value="Genomic_DNA"/>
</dbReference>
<dbReference type="RefSeq" id="WP_100865757.1">
    <property type="nucleotide sequence ID" value="NZ_PHUF01000002.1"/>
</dbReference>
<dbReference type="Pfam" id="PF22284">
    <property type="entry name" value="DUF6961"/>
    <property type="match status" value="1"/>
</dbReference>
<dbReference type="InterPro" id="IPR054234">
    <property type="entry name" value="DUF6961"/>
</dbReference>
<evidence type="ECO:0000313" key="2">
    <source>
        <dbReference type="Proteomes" id="UP000232587"/>
    </source>
</evidence>
<keyword evidence="2" id="KW-1185">Reference proteome</keyword>
<gene>
    <name evidence="1" type="ORF">B0I00_0501</name>
</gene>
<comment type="caution">
    <text evidence="1">The sequence shown here is derived from an EMBL/GenBank/DDBJ whole genome shotgun (WGS) entry which is preliminary data.</text>
</comment>
<dbReference type="AlphaFoldDB" id="A0A2N0I2B1"/>
<reference evidence="1 2" key="1">
    <citation type="submission" date="2017-11" db="EMBL/GenBank/DDBJ databases">
        <title>Genomic Encyclopedia of Type Strains, Phase III (KMG-III): the genomes of soil and plant-associated and newly described type strains.</title>
        <authorList>
            <person name="Whitman W."/>
        </authorList>
    </citation>
    <scope>NUCLEOTIDE SEQUENCE [LARGE SCALE GENOMIC DNA]</scope>
    <source>
        <strain evidence="1 2">CGMCC 1.12274</strain>
    </source>
</reference>
<dbReference type="OrthoDB" id="7363783at2"/>
<proteinExistence type="predicted"/>
<evidence type="ECO:0000313" key="1">
    <source>
        <dbReference type="EMBL" id="PKB25307.1"/>
    </source>
</evidence>
<sequence>MLSDWELWACANQVLKAQGDKAALYVAEQIGALALAGDDDGIKTWQAIARRITELSDEHGPVTRQ</sequence>
<organism evidence="1 2">
    <name type="scientific">Novosphingobium kunmingense</name>
    <dbReference type="NCBI Taxonomy" id="1211806"/>
    <lineage>
        <taxon>Bacteria</taxon>
        <taxon>Pseudomonadati</taxon>
        <taxon>Pseudomonadota</taxon>
        <taxon>Alphaproteobacteria</taxon>
        <taxon>Sphingomonadales</taxon>
        <taxon>Sphingomonadaceae</taxon>
        <taxon>Novosphingobium</taxon>
    </lineage>
</organism>
<name>A0A2N0I2B1_9SPHN</name>
<protein>
    <submittedName>
        <fullName evidence="1">Uncharacterized protein</fullName>
    </submittedName>
</protein>